<proteinExistence type="predicted"/>
<name>A0A6A6UT82_9PEZI</name>
<sequence length="134" mass="14982">MASDNQPNNIWNLMNYIPPRGQCNNKDGILVSRCQCQRFMLNPLKAATSYDCDGCGHHASFHILENKVEEEILKKWKTEAAMTQALNESNPRPKKRPRAIQSRVVEEVISVESESETVAGAIGATRSRRRGAGN</sequence>
<keyword evidence="2" id="KW-1185">Reference proteome</keyword>
<protein>
    <submittedName>
        <fullName evidence="1">Uncharacterized protein</fullName>
    </submittedName>
</protein>
<organism evidence="1 2">
    <name type="scientific">Microthyrium microscopicum</name>
    <dbReference type="NCBI Taxonomy" id="703497"/>
    <lineage>
        <taxon>Eukaryota</taxon>
        <taxon>Fungi</taxon>
        <taxon>Dikarya</taxon>
        <taxon>Ascomycota</taxon>
        <taxon>Pezizomycotina</taxon>
        <taxon>Dothideomycetes</taxon>
        <taxon>Dothideomycetes incertae sedis</taxon>
        <taxon>Microthyriales</taxon>
        <taxon>Microthyriaceae</taxon>
        <taxon>Microthyrium</taxon>
    </lineage>
</organism>
<evidence type="ECO:0000313" key="1">
    <source>
        <dbReference type="EMBL" id="KAF2674144.1"/>
    </source>
</evidence>
<dbReference type="OrthoDB" id="5424021at2759"/>
<accession>A0A6A6UT82</accession>
<dbReference type="EMBL" id="MU004230">
    <property type="protein sequence ID" value="KAF2674144.1"/>
    <property type="molecule type" value="Genomic_DNA"/>
</dbReference>
<dbReference type="Proteomes" id="UP000799302">
    <property type="component" value="Unassembled WGS sequence"/>
</dbReference>
<evidence type="ECO:0000313" key="2">
    <source>
        <dbReference type="Proteomes" id="UP000799302"/>
    </source>
</evidence>
<dbReference type="AlphaFoldDB" id="A0A6A6UT82"/>
<gene>
    <name evidence="1" type="ORF">BT63DRAFT_473918</name>
</gene>
<reference evidence="1" key="1">
    <citation type="journal article" date="2020" name="Stud. Mycol.">
        <title>101 Dothideomycetes genomes: a test case for predicting lifestyles and emergence of pathogens.</title>
        <authorList>
            <person name="Haridas S."/>
            <person name="Albert R."/>
            <person name="Binder M."/>
            <person name="Bloem J."/>
            <person name="Labutti K."/>
            <person name="Salamov A."/>
            <person name="Andreopoulos B."/>
            <person name="Baker S."/>
            <person name="Barry K."/>
            <person name="Bills G."/>
            <person name="Bluhm B."/>
            <person name="Cannon C."/>
            <person name="Castanera R."/>
            <person name="Culley D."/>
            <person name="Daum C."/>
            <person name="Ezra D."/>
            <person name="Gonzalez J."/>
            <person name="Henrissat B."/>
            <person name="Kuo A."/>
            <person name="Liang C."/>
            <person name="Lipzen A."/>
            <person name="Lutzoni F."/>
            <person name="Magnuson J."/>
            <person name="Mondo S."/>
            <person name="Nolan M."/>
            <person name="Ohm R."/>
            <person name="Pangilinan J."/>
            <person name="Park H.-J."/>
            <person name="Ramirez L."/>
            <person name="Alfaro M."/>
            <person name="Sun H."/>
            <person name="Tritt A."/>
            <person name="Yoshinaga Y."/>
            <person name="Zwiers L.-H."/>
            <person name="Turgeon B."/>
            <person name="Goodwin S."/>
            <person name="Spatafora J."/>
            <person name="Crous P."/>
            <person name="Grigoriev I."/>
        </authorList>
    </citation>
    <scope>NUCLEOTIDE SEQUENCE</scope>
    <source>
        <strain evidence="1">CBS 115976</strain>
    </source>
</reference>